<feature type="domain" description="Fe/B12 periplasmic-binding" evidence="1">
    <location>
        <begin position="52"/>
        <end position="301"/>
    </location>
</feature>
<dbReference type="PANTHER" id="PTHR30535">
    <property type="entry name" value="VITAMIN B12-BINDING PROTEIN"/>
    <property type="match status" value="1"/>
</dbReference>
<dbReference type="PANTHER" id="PTHR30535:SF34">
    <property type="entry name" value="MOLYBDATE-BINDING PROTEIN MOLA"/>
    <property type="match status" value="1"/>
</dbReference>
<evidence type="ECO:0000259" key="1">
    <source>
        <dbReference type="PROSITE" id="PS50983"/>
    </source>
</evidence>
<name>A0A8J6N2E8_9DELT</name>
<dbReference type="InterPro" id="IPR002491">
    <property type="entry name" value="ABC_transptr_periplasmic_BD"/>
</dbReference>
<evidence type="ECO:0000313" key="2">
    <source>
        <dbReference type="EMBL" id="MBC8178666.1"/>
    </source>
</evidence>
<reference evidence="2 3" key="1">
    <citation type="submission" date="2020-08" db="EMBL/GenBank/DDBJ databases">
        <title>Bridging the membrane lipid divide: bacteria of the FCB group superphylum have the potential to synthesize archaeal ether lipids.</title>
        <authorList>
            <person name="Villanueva L."/>
            <person name="Von Meijenfeldt F.A.B."/>
            <person name="Westbye A.B."/>
            <person name="Yadav S."/>
            <person name="Hopmans E.C."/>
            <person name="Dutilh B.E."/>
            <person name="Sinninghe Damste J.S."/>
        </authorList>
    </citation>
    <scope>NUCLEOTIDE SEQUENCE [LARGE SCALE GENOMIC DNA]</scope>
    <source>
        <strain evidence="2">NIOZ-UU27</strain>
    </source>
</reference>
<dbReference type="Pfam" id="PF01955">
    <property type="entry name" value="CbiZ"/>
    <property type="match status" value="1"/>
</dbReference>
<accession>A0A8J6N2E8</accession>
<dbReference type="Proteomes" id="UP000650524">
    <property type="component" value="Unassembled WGS sequence"/>
</dbReference>
<feature type="non-terminal residue" evidence="2">
    <location>
        <position position="623"/>
    </location>
</feature>
<dbReference type="Gene3D" id="3.40.50.1980">
    <property type="entry name" value="Nitrogenase molybdenum iron protein domain"/>
    <property type="match status" value="2"/>
</dbReference>
<dbReference type="EMBL" id="JACNJD010000300">
    <property type="protein sequence ID" value="MBC8178666.1"/>
    <property type="molecule type" value="Genomic_DNA"/>
</dbReference>
<dbReference type="SUPFAM" id="SSF53807">
    <property type="entry name" value="Helical backbone' metal receptor"/>
    <property type="match status" value="1"/>
</dbReference>
<proteinExistence type="predicted"/>
<dbReference type="AlphaFoldDB" id="A0A8J6N2E8"/>
<gene>
    <name evidence="2" type="ORF">H8E19_14780</name>
</gene>
<dbReference type="Pfam" id="PF01497">
    <property type="entry name" value="Peripla_BP_2"/>
    <property type="match status" value="1"/>
</dbReference>
<protein>
    <submittedName>
        <fullName evidence="2">Adenosylcobinamide amidohydrolase</fullName>
    </submittedName>
</protein>
<dbReference type="PROSITE" id="PS50983">
    <property type="entry name" value="FE_B12_PBP"/>
    <property type="match status" value="1"/>
</dbReference>
<dbReference type="InterPro" id="IPR002808">
    <property type="entry name" value="AdoCbi_amidolase"/>
</dbReference>
<dbReference type="InterPro" id="IPR050902">
    <property type="entry name" value="ABC_Transporter_SBP"/>
</dbReference>
<sequence>MKKEMAFSVYRFVLVLIMFMGLFLNAAIGFCFPEEFVDASGTSVVIKTPPSRVVSLVPTITEIIFSIGAGDAVEAITYHSTYPSETAGKPIVGGFFSPSIDVIETIQPDLIFLSSLHREIRERFDGRCPVVTLDARSIDDLYLNIDLLGKIFNKKDEAKNLKEQIKTRFQLIARKTAKIPAAEKKRVIRLMGRDRVMTPGDDSFQTEMIKAAGGIPPALGKNGNIVVITEEEWMKFNPQIIYGCGGDRETARRFFNRPGWKDVEAVKRGKIFYFNCDLTCRASTRTGDFVSWLSSTIYGDEFSRRQDQVLQEKIFKSRKLSIDIDYIKDARIYYSTIRDFENKTLIIDFKKPLTVVSTLEGERKGIESIGNHYLPPPSWGITHKSGLKDERKRIYDILGKSEKNTSFLFTGADMDNLAVEKARFKEMEVYALVTAGVRSNAMRMSEDEGRFYEPGTINIIILPNMELTPRAMTRAIICATEAKTAALQDLDVRSRYTPLVNQATGTGTDNIIVVQGTGIRINNAGGHSKMGELIAKAVYSGVKEAVYRQDGLIASRNIFQRLKERGIGISELISVDQCECSVEKGDLSGGLEGVLLQPEYASFVLSSLAISDDYERGLITDLG</sequence>
<organism evidence="2 3">
    <name type="scientific">Candidatus Desulfacyla euxinica</name>
    <dbReference type="NCBI Taxonomy" id="2841693"/>
    <lineage>
        <taxon>Bacteria</taxon>
        <taxon>Deltaproteobacteria</taxon>
        <taxon>Candidatus Desulfacyla</taxon>
    </lineage>
</organism>
<evidence type="ECO:0000313" key="3">
    <source>
        <dbReference type="Proteomes" id="UP000650524"/>
    </source>
</evidence>
<comment type="caution">
    <text evidence="2">The sequence shown here is derived from an EMBL/GenBank/DDBJ whole genome shotgun (WGS) entry which is preliminary data.</text>
</comment>